<gene>
    <name evidence="3" type="ORF">Cvel_5163</name>
</gene>
<feature type="transmembrane region" description="Helical" evidence="2">
    <location>
        <begin position="211"/>
        <end position="227"/>
    </location>
</feature>
<dbReference type="AlphaFoldDB" id="A0A0G4GT54"/>
<dbReference type="EMBL" id="CDMZ01001524">
    <property type="protein sequence ID" value="CEM33842.1"/>
    <property type="molecule type" value="Genomic_DNA"/>
</dbReference>
<feature type="compositionally biased region" description="Polar residues" evidence="1">
    <location>
        <begin position="449"/>
        <end position="465"/>
    </location>
</feature>
<feature type="region of interest" description="Disordered" evidence="1">
    <location>
        <begin position="440"/>
        <end position="471"/>
    </location>
</feature>
<feature type="region of interest" description="Disordered" evidence="1">
    <location>
        <begin position="392"/>
        <end position="414"/>
    </location>
</feature>
<feature type="transmembrane region" description="Helical" evidence="2">
    <location>
        <begin position="150"/>
        <end position="166"/>
    </location>
</feature>
<keyword evidence="2" id="KW-0812">Transmembrane</keyword>
<feature type="compositionally biased region" description="Basic and acidic residues" evidence="1">
    <location>
        <begin position="512"/>
        <end position="523"/>
    </location>
</feature>
<feature type="compositionally biased region" description="Basic residues" evidence="1">
    <location>
        <begin position="392"/>
        <end position="402"/>
    </location>
</feature>
<keyword evidence="2" id="KW-1133">Transmembrane helix</keyword>
<sequence length="553" mass="60634">MFVPSRNLEESQEGQCDVGPQPTEDQAVSNLALFILLLAFSLLEIGWAVRFHHKGVAKIGSVTIQSLRKARGYSSEVVGSKSFPPSRAINVVLALVLAAGNLVKSGIYLDKHLGNDVGLDLTAFLYWQYLAAAPLSVYDFAEAIDLGGTSYYAAAFLFVIFFFSLTEYLRHVAHWLSFALAIALMAGVSQVTTTEAIVKGKKLYKYHVTRIMTRNLAILLGFYYFLRTDTDPSRGVLDPSAVVPILLGFEFFALLLVGEATLRHRAFCEDFHLLEILRALRWVKIDNKTGREVGEQTREGPALPPAVLLITIPALLEYSLDHTPTDKVESLKKAEDFERRKTLMNIAQVGMEHLPSGRLAQKILETRAQAILQQQHRDHHGGGHLVSMNANIHHKRRSKRSSILHAGDDENDDDDDLSIAAISLPEDPGVGATWSPAPLTPRKEHMTPHNWTPQTHSRAIDTQPQAGAGKRRVSLASLLMMEVADAVDGDGGTHRDHPGGALGVGVGAEGEGGTRRGSLERNESPGSHNQPPSSIAEAENARRRRRSLVQGIT</sequence>
<evidence type="ECO:0000256" key="2">
    <source>
        <dbReference type="SAM" id="Phobius"/>
    </source>
</evidence>
<feature type="transmembrane region" description="Helical" evidence="2">
    <location>
        <begin position="88"/>
        <end position="109"/>
    </location>
</feature>
<protein>
    <submittedName>
        <fullName evidence="3">Uncharacterized protein</fullName>
    </submittedName>
</protein>
<feature type="compositionally biased region" description="Gly residues" evidence="1">
    <location>
        <begin position="500"/>
        <end position="511"/>
    </location>
</feature>
<name>A0A0G4GT54_9ALVE</name>
<feature type="region of interest" description="Disordered" evidence="1">
    <location>
        <begin position="489"/>
        <end position="553"/>
    </location>
</feature>
<proteinExistence type="predicted"/>
<evidence type="ECO:0000256" key="1">
    <source>
        <dbReference type="SAM" id="MobiDB-lite"/>
    </source>
</evidence>
<keyword evidence="2" id="KW-0472">Membrane</keyword>
<reference evidence="3" key="1">
    <citation type="submission" date="2014-11" db="EMBL/GenBank/DDBJ databases">
        <authorList>
            <person name="Otto D Thomas"/>
            <person name="Naeem Raeece"/>
        </authorList>
    </citation>
    <scope>NUCLEOTIDE SEQUENCE</scope>
</reference>
<evidence type="ECO:0000313" key="3">
    <source>
        <dbReference type="EMBL" id="CEM33842.1"/>
    </source>
</evidence>
<dbReference type="VEuPathDB" id="CryptoDB:Cvel_5163"/>
<feature type="compositionally biased region" description="Polar residues" evidence="1">
    <location>
        <begin position="524"/>
        <end position="533"/>
    </location>
</feature>
<feature type="transmembrane region" description="Helical" evidence="2">
    <location>
        <begin position="31"/>
        <end position="49"/>
    </location>
</feature>
<feature type="transmembrane region" description="Helical" evidence="2">
    <location>
        <begin position="172"/>
        <end position="191"/>
    </location>
</feature>
<accession>A0A0G4GT54</accession>
<feature type="transmembrane region" description="Helical" evidence="2">
    <location>
        <begin position="239"/>
        <end position="257"/>
    </location>
</feature>
<dbReference type="PhylomeDB" id="A0A0G4GT54"/>
<feature type="region of interest" description="Disordered" evidence="1">
    <location>
        <begin position="1"/>
        <end position="21"/>
    </location>
</feature>
<organism evidence="3">
    <name type="scientific">Chromera velia CCMP2878</name>
    <dbReference type="NCBI Taxonomy" id="1169474"/>
    <lineage>
        <taxon>Eukaryota</taxon>
        <taxon>Sar</taxon>
        <taxon>Alveolata</taxon>
        <taxon>Colpodellida</taxon>
        <taxon>Chromeraceae</taxon>
        <taxon>Chromera</taxon>
    </lineage>
</organism>